<dbReference type="Proteomes" id="UP000029672">
    <property type="component" value="Chromosome"/>
</dbReference>
<dbReference type="OrthoDB" id="9936733at2"/>
<dbReference type="HOGENOM" id="CLU_048865_0_0_6"/>
<evidence type="ECO:0000313" key="1">
    <source>
        <dbReference type="EMBL" id="AIT10301.1"/>
    </source>
</evidence>
<protein>
    <submittedName>
        <fullName evidence="1">Uncharacterized protein</fullName>
    </submittedName>
</protein>
<accession>A0A097ERV4</accession>
<dbReference type="Gene3D" id="3.60.60.10">
    <property type="entry name" value="Penicillin V Acylase, Chain A"/>
    <property type="match status" value="1"/>
</dbReference>
<evidence type="ECO:0000313" key="2">
    <source>
        <dbReference type="Proteomes" id="UP000029672"/>
    </source>
</evidence>
<reference evidence="1 2" key="1">
    <citation type="submission" date="2014-10" db="EMBL/GenBank/DDBJ databases">
        <title>Whole genome sequence of Francisella endociliophora strain FSC1006, isolated from a laboratory culture of the marine ciliate Euplotes raikovi.</title>
        <authorList>
            <person name="Granberg M."/>
            <person name="Backman S."/>
            <person name="Lundmark E."/>
            <person name="Nilsson E."/>
            <person name="Karlsson E."/>
            <person name="Thelaus J."/>
            <person name="Ohrman C."/>
            <person name="Larkeryd A."/>
            <person name="Stenberg P."/>
        </authorList>
    </citation>
    <scope>NUCLEOTIDE SEQUENCE [LARGE SCALE GENOMIC DNA]</scope>
    <source>
        <strain evidence="1 2">FSC1006</strain>
    </source>
</reference>
<keyword evidence="2" id="KW-1185">Reference proteome</keyword>
<dbReference type="EMBL" id="CP009574">
    <property type="protein sequence ID" value="AIT10301.1"/>
    <property type="molecule type" value="Genomic_DNA"/>
</dbReference>
<dbReference type="STRING" id="1547445.LO80_06010"/>
<gene>
    <name evidence="1" type="ORF">LO80_06010</name>
</gene>
<sequence>MSYNYDSAQLGTTGDNLSKYTPSIINMGDNFNRYVISHAATLDEVNELIKKGVENFNNHTNNDLLAIPMFLTFAEHNQDGKDKFESVEIVISNPKNIQDNYYDSLTRSGYQSFKMANKTIDILTNIYGNGFDKDMVDVFNNVFTENNYMNSYIGRSYFENNVSNYISYKFADQAASLVAYYNLKLDYRINKHPDHVIETNYIHQKGLQKHSYFSPPESISRYKSLDNLLKNSENMAVSRAKYVASFIKDINTGKKVPYIFAEFTSPAQPYNRATIKLDDNFWNEHENGDVIVDNNISYYRFNKIYQNRLEGSL</sequence>
<name>A0A097ERV4_9GAMM</name>
<dbReference type="AlphaFoldDB" id="A0A097ERV4"/>
<dbReference type="KEGG" id="frf:LO80_06010"/>
<organism evidence="1 2">
    <name type="scientific">Candidatus Francisella endociliophora</name>
    <dbReference type="NCBI Taxonomy" id="653937"/>
    <lineage>
        <taxon>Bacteria</taxon>
        <taxon>Pseudomonadati</taxon>
        <taxon>Pseudomonadota</taxon>
        <taxon>Gammaproteobacteria</taxon>
        <taxon>Thiotrichales</taxon>
        <taxon>Francisellaceae</taxon>
        <taxon>Francisella</taxon>
    </lineage>
</organism>
<proteinExistence type="predicted"/>